<accession>A0A1U7CM09</accession>
<gene>
    <name evidence="1" type="ORF">BSF38_01407</name>
</gene>
<sequence>MKATTWRRSSDDYAIEWGGRAWTLDSTGGRLGLRASDGSTGRFLELSGLAATGRRADDVFPSDALVGIELFHSRVLATYSPHGWNGLTVRAAWGPSLDGDGLDLEIQASASTVGELRKLEILVSSTWASARPSATTVEPRDRGSALLSYDGREPADLLQRLSTTPVPASETTAFAPLVIPADSTSYLEMVHPYDASRRLVETVDQGSEGSAIASVRYALFGYDLEKGVVLRGRLRGVWLQGRTADQATVDDHHRRFLHEPPPLGN</sequence>
<dbReference type="OrthoDB" id="272040at2"/>
<dbReference type="EMBL" id="CP019082">
    <property type="protein sequence ID" value="APW59946.1"/>
    <property type="molecule type" value="Genomic_DNA"/>
</dbReference>
<proteinExistence type="predicted"/>
<reference evidence="2" key="1">
    <citation type="submission" date="2016-12" db="EMBL/GenBank/DDBJ databases">
        <title>Comparative genomics of four Isosphaeraceae planctomycetes: a common pool of plasmids and glycoside hydrolase genes.</title>
        <authorList>
            <person name="Ivanova A."/>
        </authorList>
    </citation>
    <scope>NUCLEOTIDE SEQUENCE [LARGE SCALE GENOMIC DNA]</scope>
    <source>
        <strain evidence="2">PX4</strain>
    </source>
</reference>
<keyword evidence="2" id="KW-1185">Reference proteome</keyword>
<organism evidence="1 2">
    <name type="scientific">Paludisphaera borealis</name>
    <dbReference type="NCBI Taxonomy" id="1387353"/>
    <lineage>
        <taxon>Bacteria</taxon>
        <taxon>Pseudomonadati</taxon>
        <taxon>Planctomycetota</taxon>
        <taxon>Planctomycetia</taxon>
        <taxon>Isosphaerales</taxon>
        <taxon>Isosphaeraceae</taxon>
        <taxon>Paludisphaera</taxon>
    </lineage>
</organism>
<protein>
    <submittedName>
        <fullName evidence="1">Uncharacterized protein</fullName>
    </submittedName>
</protein>
<evidence type="ECO:0000313" key="1">
    <source>
        <dbReference type="EMBL" id="APW59946.1"/>
    </source>
</evidence>
<dbReference type="AlphaFoldDB" id="A0A1U7CM09"/>
<dbReference type="RefSeq" id="WP_076344247.1">
    <property type="nucleotide sequence ID" value="NZ_CP019082.1"/>
</dbReference>
<dbReference type="KEGG" id="pbor:BSF38_01407"/>
<evidence type="ECO:0000313" key="2">
    <source>
        <dbReference type="Proteomes" id="UP000186309"/>
    </source>
</evidence>
<name>A0A1U7CM09_9BACT</name>
<dbReference type="Proteomes" id="UP000186309">
    <property type="component" value="Chromosome"/>
</dbReference>